<dbReference type="GO" id="GO:0005737">
    <property type="term" value="C:cytoplasm"/>
    <property type="evidence" value="ECO:0000318"/>
    <property type="project" value="GO_Central"/>
</dbReference>
<dbReference type="GeneID" id="7445989"/>
<gene>
    <name evidence="6" type="ORF">THAPSDRAFT_23152</name>
</gene>
<dbReference type="AlphaFoldDB" id="B8C621"/>
<dbReference type="PaxDb" id="35128-Thaps23152"/>
<dbReference type="InterPro" id="IPR036915">
    <property type="entry name" value="Cyclin-like_sf"/>
</dbReference>
<dbReference type="InParanoid" id="B8C621"/>
<dbReference type="FunFam" id="1.10.472.10:FF:000221">
    <property type="entry name" value="G1/S-specific cyclin e2-like protein"/>
    <property type="match status" value="1"/>
</dbReference>
<keyword evidence="2 4" id="KW-0195">Cyclin</keyword>
<evidence type="ECO:0000256" key="4">
    <source>
        <dbReference type="RuleBase" id="RU000383"/>
    </source>
</evidence>
<dbReference type="InterPro" id="IPR006671">
    <property type="entry name" value="Cyclin_N"/>
</dbReference>
<dbReference type="EMBL" id="CM000643">
    <property type="protein sequence ID" value="EED91608.1"/>
    <property type="molecule type" value="Genomic_DNA"/>
</dbReference>
<dbReference type="STRING" id="35128.B8C621"/>
<evidence type="ECO:0000256" key="2">
    <source>
        <dbReference type="ARBA" id="ARBA00023127"/>
    </source>
</evidence>
<dbReference type="SMART" id="SM00385">
    <property type="entry name" value="CYCLIN"/>
    <property type="match status" value="1"/>
</dbReference>
<dbReference type="SUPFAM" id="SSF47954">
    <property type="entry name" value="Cyclin-like"/>
    <property type="match status" value="1"/>
</dbReference>
<evidence type="ECO:0000313" key="6">
    <source>
        <dbReference type="EMBL" id="EED91608.1"/>
    </source>
</evidence>
<dbReference type="Proteomes" id="UP000001449">
    <property type="component" value="Chromosome 6"/>
</dbReference>
<protein>
    <submittedName>
        <fullName evidence="6">G1/S-specific cyclin e2-like protein</fullName>
    </submittedName>
</protein>
<feature type="domain" description="Cyclin-like" evidence="5">
    <location>
        <begin position="64"/>
        <end position="151"/>
    </location>
</feature>
<dbReference type="Pfam" id="PF00134">
    <property type="entry name" value="Cyclin_N"/>
    <property type="match status" value="1"/>
</dbReference>
<dbReference type="Gene3D" id="1.10.472.10">
    <property type="entry name" value="Cyclin-like"/>
    <property type="match status" value="2"/>
</dbReference>
<organism evidence="6 7">
    <name type="scientific">Thalassiosira pseudonana</name>
    <name type="common">Marine diatom</name>
    <name type="synonym">Cyclotella nana</name>
    <dbReference type="NCBI Taxonomy" id="35128"/>
    <lineage>
        <taxon>Eukaryota</taxon>
        <taxon>Sar</taxon>
        <taxon>Stramenopiles</taxon>
        <taxon>Ochrophyta</taxon>
        <taxon>Bacillariophyta</taxon>
        <taxon>Coscinodiscophyceae</taxon>
        <taxon>Thalassiosirophycidae</taxon>
        <taxon>Thalassiosirales</taxon>
        <taxon>Thalassiosiraceae</taxon>
        <taxon>Thalassiosira</taxon>
    </lineage>
</organism>
<keyword evidence="3" id="KW-0131">Cell cycle</keyword>
<dbReference type="HOGENOM" id="CLU_067459_1_0_1"/>
<comment type="similarity">
    <text evidence="4">Belongs to the cyclin family.</text>
</comment>
<dbReference type="InterPro" id="IPR013763">
    <property type="entry name" value="Cyclin-like_dom"/>
</dbReference>
<dbReference type="PROSITE" id="PS00292">
    <property type="entry name" value="CYCLINS"/>
    <property type="match status" value="1"/>
</dbReference>
<reference evidence="6 7" key="1">
    <citation type="journal article" date="2004" name="Science">
        <title>The genome of the diatom Thalassiosira pseudonana: ecology, evolution, and metabolism.</title>
        <authorList>
            <person name="Armbrust E.V."/>
            <person name="Berges J.A."/>
            <person name="Bowler C."/>
            <person name="Green B.R."/>
            <person name="Martinez D."/>
            <person name="Putnam N.H."/>
            <person name="Zhou S."/>
            <person name="Allen A.E."/>
            <person name="Apt K.E."/>
            <person name="Bechner M."/>
            <person name="Brzezinski M.A."/>
            <person name="Chaal B.K."/>
            <person name="Chiovitti A."/>
            <person name="Davis A.K."/>
            <person name="Demarest M.S."/>
            <person name="Detter J.C."/>
            <person name="Glavina T."/>
            <person name="Goodstein D."/>
            <person name="Hadi M.Z."/>
            <person name="Hellsten U."/>
            <person name="Hildebrand M."/>
            <person name="Jenkins B.D."/>
            <person name="Jurka J."/>
            <person name="Kapitonov V.V."/>
            <person name="Kroger N."/>
            <person name="Lau W.W."/>
            <person name="Lane T.W."/>
            <person name="Larimer F.W."/>
            <person name="Lippmeier J.C."/>
            <person name="Lucas S."/>
            <person name="Medina M."/>
            <person name="Montsant A."/>
            <person name="Obornik M."/>
            <person name="Parker M.S."/>
            <person name="Palenik B."/>
            <person name="Pazour G.J."/>
            <person name="Richardson P.M."/>
            <person name="Rynearson T.A."/>
            <person name="Saito M.A."/>
            <person name="Schwartz D.C."/>
            <person name="Thamatrakoln K."/>
            <person name="Valentin K."/>
            <person name="Vardi A."/>
            <person name="Wilkerson F.P."/>
            <person name="Rokhsar D.S."/>
        </authorList>
    </citation>
    <scope>NUCLEOTIDE SEQUENCE [LARGE SCALE GENOMIC DNA]</scope>
    <source>
        <strain evidence="6 7">CCMP1335</strain>
    </source>
</reference>
<dbReference type="eggNOG" id="KOG0655">
    <property type="taxonomic scope" value="Eukaryota"/>
</dbReference>
<dbReference type="KEGG" id="tps:THAPSDRAFT_23152"/>
<dbReference type="PANTHER" id="PTHR10177">
    <property type="entry name" value="CYCLINS"/>
    <property type="match status" value="1"/>
</dbReference>
<evidence type="ECO:0000259" key="5">
    <source>
        <dbReference type="SMART" id="SM00385"/>
    </source>
</evidence>
<dbReference type="InterPro" id="IPR048258">
    <property type="entry name" value="Cyclins_cyclin-box"/>
</dbReference>
<reference evidence="6 7" key="2">
    <citation type="journal article" date="2008" name="Nature">
        <title>The Phaeodactylum genome reveals the evolutionary history of diatom genomes.</title>
        <authorList>
            <person name="Bowler C."/>
            <person name="Allen A.E."/>
            <person name="Badger J.H."/>
            <person name="Grimwood J."/>
            <person name="Jabbari K."/>
            <person name="Kuo A."/>
            <person name="Maheswari U."/>
            <person name="Martens C."/>
            <person name="Maumus F."/>
            <person name="Otillar R.P."/>
            <person name="Rayko E."/>
            <person name="Salamov A."/>
            <person name="Vandepoele K."/>
            <person name="Beszteri B."/>
            <person name="Gruber A."/>
            <person name="Heijde M."/>
            <person name="Katinka M."/>
            <person name="Mock T."/>
            <person name="Valentin K."/>
            <person name="Verret F."/>
            <person name="Berges J.A."/>
            <person name="Brownlee C."/>
            <person name="Cadoret J.P."/>
            <person name="Chiovitti A."/>
            <person name="Choi C.J."/>
            <person name="Coesel S."/>
            <person name="De Martino A."/>
            <person name="Detter J.C."/>
            <person name="Durkin C."/>
            <person name="Falciatore A."/>
            <person name="Fournet J."/>
            <person name="Haruta M."/>
            <person name="Huysman M.J."/>
            <person name="Jenkins B.D."/>
            <person name="Jiroutova K."/>
            <person name="Jorgensen R.E."/>
            <person name="Joubert Y."/>
            <person name="Kaplan A."/>
            <person name="Kroger N."/>
            <person name="Kroth P.G."/>
            <person name="La Roche J."/>
            <person name="Lindquist E."/>
            <person name="Lommer M."/>
            <person name="Martin-Jezequel V."/>
            <person name="Lopez P.J."/>
            <person name="Lucas S."/>
            <person name="Mangogna M."/>
            <person name="McGinnis K."/>
            <person name="Medlin L.K."/>
            <person name="Montsant A."/>
            <person name="Oudot-Le Secq M.P."/>
            <person name="Napoli C."/>
            <person name="Obornik M."/>
            <person name="Parker M.S."/>
            <person name="Petit J.L."/>
            <person name="Porcel B.M."/>
            <person name="Poulsen N."/>
            <person name="Robison M."/>
            <person name="Rychlewski L."/>
            <person name="Rynearson T.A."/>
            <person name="Schmutz J."/>
            <person name="Shapiro H."/>
            <person name="Siaut M."/>
            <person name="Stanley M."/>
            <person name="Sussman M.R."/>
            <person name="Taylor A.R."/>
            <person name="Vardi A."/>
            <person name="von Dassow P."/>
            <person name="Vyverman W."/>
            <person name="Willis A."/>
            <person name="Wyrwicz L.S."/>
            <person name="Rokhsar D.S."/>
            <person name="Weissenbach J."/>
            <person name="Armbrust E.V."/>
            <person name="Green B.R."/>
            <person name="Van de Peer Y."/>
            <person name="Grigoriev I.V."/>
        </authorList>
    </citation>
    <scope>NUCLEOTIDE SEQUENCE [LARGE SCALE GENOMIC DNA]</scope>
    <source>
        <strain evidence="6 7">CCMP1335</strain>
    </source>
</reference>
<dbReference type="GO" id="GO:0005634">
    <property type="term" value="C:nucleus"/>
    <property type="evidence" value="ECO:0000318"/>
    <property type="project" value="GO_Central"/>
</dbReference>
<keyword evidence="1" id="KW-0132">Cell division</keyword>
<accession>B8C621</accession>
<dbReference type="InterPro" id="IPR039361">
    <property type="entry name" value="Cyclin"/>
</dbReference>
<sequence>MISTVELMDRFQVLLNQDASVYHHKDYLSPSTLPVDSPILYTRTFYEAKDLSEQKIYWRSKLCAWMYYVVDSHDLNREMVAIAMSYMDRYLSESKISDSSGYQLVGMTSLYISIKIFRHNGKCAGVSSFVKLSKGVFFEHDFLNMEQDILQTLGWRMHPPTTLAYLELLMMFLPRKACTTGTRRALYERIKFLLELSVTVQFFFGKKPSTIAIAAFIEVMEHDEEPHVAEIKYQAHFRKCVRSITGVDCSSEEVIECRDAMEAVHRNAWYDINGDGAIEKDCAVSSPVGSKICVSVVSP</sequence>
<keyword evidence="7" id="KW-1185">Reference proteome</keyword>
<dbReference type="GO" id="GO:0000082">
    <property type="term" value="P:G1/S transition of mitotic cell cycle"/>
    <property type="evidence" value="ECO:0000318"/>
    <property type="project" value="GO_Central"/>
</dbReference>
<evidence type="ECO:0000256" key="3">
    <source>
        <dbReference type="ARBA" id="ARBA00023306"/>
    </source>
</evidence>
<evidence type="ECO:0000313" key="7">
    <source>
        <dbReference type="Proteomes" id="UP000001449"/>
    </source>
</evidence>
<evidence type="ECO:0000256" key="1">
    <source>
        <dbReference type="ARBA" id="ARBA00022618"/>
    </source>
</evidence>
<dbReference type="RefSeq" id="XP_002291501.1">
    <property type="nucleotide sequence ID" value="XM_002291465.1"/>
</dbReference>
<name>B8C621_THAPS</name>
<dbReference type="GO" id="GO:0016538">
    <property type="term" value="F:cyclin-dependent protein serine/threonine kinase regulator activity"/>
    <property type="evidence" value="ECO:0000318"/>
    <property type="project" value="GO_Central"/>
</dbReference>
<proteinExistence type="inferred from homology"/>
<dbReference type="GO" id="GO:0000307">
    <property type="term" value="C:cyclin-dependent protein kinase holoenzyme complex"/>
    <property type="evidence" value="ECO:0000318"/>
    <property type="project" value="GO_Central"/>
</dbReference>
<dbReference type="GO" id="GO:0051301">
    <property type="term" value="P:cell division"/>
    <property type="evidence" value="ECO:0007669"/>
    <property type="project" value="UniProtKB-KW"/>
</dbReference>